<protein>
    <submittedName>
        <fullName evidence="4">HlyD family efflux transporter periplasmic adaptor subunit</fullName>
    </submittedName>
</protein>
<evidence type="ECO:0000313" key="5">
    <source>
        <dbReference type="Proteomes" id="UP000594468"/>
    </source>
</evidence>
<proteinExistence type="predicted"/>
<dbReference type="InterPro" id="IPR058647">
    <property type="entry name" value="BSH_CzcB-like"/>
</dbReference>
<dbReference type="Pfam" id="PF25973">
    <property type="entry name" value="BSH_CzcB"/>
    <property type="match status" value="1"/>
</dbReference>
<dbReference type="Gene3D" id="1.10.287.470">
    <property type="entry name" value="Helix hairpin bin"/>
    <property type="match status" value="2"/>
</dbReference>
<dbReference type="GO" id="GO:0015562">
    <property type="term" value="F:efflux transmembrane transporter activity"/>
    <property type="evidence" value="ECO:0007669"/>
    <property type="project" value="TreeGrafter"/>
</dbReference>
<dbReference type="PROSITE" id="PS51257">
    <property type="entry name" value="PROKAR_LIPOPROTEIN"/>
    <property type="match status" value="1"/>
</dbReference>
<dbReference type="RefSeq" id="WP_195172063.1">
    <property type="nucleotide sequence ID" value="NZ_CP062983.1"/>
</dbReference>
<accession>A0A7S8IFZ4</accession>
<dbReference type="AlphaFoldDB" id="A0A7S8IFZ4"/>
<dbReference type="GO" id="GO:1990281">
    <property type="term" value="C:efflux pump complex"/>
    <property type="evidence" value="ECO:0007669"/>
    <property type="project" value="TreeGrafter"/>
</dbReference>
<dbReference type="Proteomes" id="UP000594468">
    <property type="component" value="Chromosome"/>
</dbReference>
<feature type="domain" description="CzcB-like barrel-sandwich hybrid" evidence="3">
    <location>
        <begin position="71"/>
        <end position="307"/>
    </location>
</feature>
<feature type="coiled-coil region" evidence="1">
    <location>
        <begin position="159"/>
        <end position="249"/>
    </location>
</feature>
<evidence type="ECO:0000256" key="2">
    <source>
        <dbReference type="SAM" id="SignalP"/>
    </source>
</evidence>
<dbReference type="PANTHER" id="PTHR30469">
    <property type="entry name" value="MULTIDRUG RESISTANCE PROTEIN MDTA"/>
    <property type="match status" value="1"/>
</dbReference>
<dbReference type="Gene3D" id="2.40.420.20">
    <property type="match status" value="1"/>
</dbReference>
<name>A0A7S8IFZ4_9CHLR</name>
<feature type="signal peptide" evidence="2">
    <location>
        <begin position="1"/>
        <end position="25"/>
    </location>
</feature>
<keyword evidence="1" id="KW-0175">Coiled coil</keyword>
<dbReference type="Gene3D" id="2.40.50.100">
    <property type="match status" value="2"/>
</dbReference>
<dbReference type="KEGG" id="pmet:G4Y79_06360"/>
<dbReference type="Gene3D" id="2.40.30.170">
    <property type="match status" value="1"/>
</dbReference>
<evidence type="ECO:0000259" key="3">
    <source>
        <dbReference type="Pfam" id="PF25973"/>
    </source>
</evidence>
<reference evidence="4 5" key="1">
    <citation type="submission" date="2020-02" db="EMBL/GenBank/DDBJ databases">
        <authorList>
            <person name="Zheng R.K."/>
            <person name="Sun C.M."/>
        </authorList>
    </citation>
    <scope>NUCLEOTIDE SEQUENCE [LARGE SCALE GENOMIC DNA]</scope>
    <source>
        <strain evidence="5">rifampicinis</strain>
    </source>
</reference>
<keyword evidence="5" id="KW-1185">Reference proteome</keyword>
<dbReference type="EMBL" id="CP062983">
    <property type="protein sequence ID" value="QPC83999.1"/>
    <property type="molecule type" value="Genomic_DNA"/>
</dbReference>
<feature type="chain" id="PRO_5032890232" evidence="2">
    <location>
        <begin position="26"/>
        <end position="444"/>
    </location>
</feature>
<gene>
    <name evidence="4" type="ORF">G4Y79_06360</name>
</gene>
<dbReference type="PANTHER" id="PTHR30469:SF33">
    <property type="entry name" value="SLR1207 PROTEIN"/>
    <property type="match status" value="1"/>
</dbReference>
<evidence type="ECO:0000256" key="1">
    <source>
        <dbReference type="SAM" id="Coils"/>
    </source>
</evidence>
<sequence>MRLRIGFIIIALLVAACQPAQNDFAQDITATATPIPTAQAAQRTTYTVQRGTVSELYEFTGRWLPRDQMQLAFQVSGNVRSVTVQRGDTVSVGELLADLQIDDLEDNLVSQEISLAAAQRRLDEDSTTSDDGVISAQFNLANQTMSLESQKLSLPWASVNSAWAQVESAQRNLENAQRNYDDAVSRPDTPASQVDSLYESLISAQENLESAQRSYYSASASYRQAEISLQQQENSILQAELDLEAAQQSGGDPDLVDALIEAQLAVDRTREEIANSTLVSPIEGVVLEVTIQPGDSVSAYTGVITIALPQPLEAIATIAFTDTQLLQIGQVGICEEANNADSRVQCVIRQLPISNRDVDQTVRVAATLPELVSGSLVNITMTLSESMDTLWLPPQALNVFGNRTFVVLQTEEGERVQDVTVGLETDDRVEILSGVEEGDVIVQQ</sequence>
<evidence type="ECO:0000313" key="4">
    <source>
        <dbReference type="EMBL" id="QPC83999.1"/>
    </source>
</evidence>
<keyword evidence="2" id="KW-0732">Signal</keyword>
<organism evidence="4 5">
    <name type="scientific">Phototrophicus methaneseepsis</name>
    <dbReference type="NCBI Taxonomy" id="2710758"/>
    <lineage>
        <taxon>Bacteria</taxon>
        <taxon>Bacillati</taxon>
        <taxon>Chloroflexota</taxon>
        <taxon>Candidatus Thermofontia</taxon>
        <taxon>Phototrophicales</taxon>
        <taxon>Phototrophicaceae</taxon>
        <taxon>Phototrophicus</taxon>
    </lineage>
</organism>